<proteinExistence type="predicted"/>
<reference evidence="1" key="1">
    <citation type="submission" date="2023-06" db="EMBL/GenBank/DDBJ databases">
        <title>Genome-scale phylogeny and comparative genomics of the fungal order Sordariales.</title>
        <authorList>
            <consortium name="Lawrence Berkeley National Laboratory"/>
            <person name="Hensen N."/>
            <person name="Bonometti L."/>
            <person name="Westerberg I."/>
            <person name="Brannstrom I.O."/>
            <person name="Guillou S."/>
            <person name="Cros-Aarteil S."/>
            <person name="Calhoun S."/>
            <person name="Haridas S."/>
            <person name="Kuo A."/>
            <person name="Mondo S."/>
            <person name="Pangilinan J."/>
            <person name="Riley R."/>
            <person name="Labutti K."/>
            <person name="Andreopoulos B."/>
            <person name="Lipzen A."/>
            <person name="Chen C."/>
            <person name="Yanf M."/>
            <person name="Daum C."/>
            <person name="Ng V."/>
            <person name="Clum A."/>
            <person name="Steindorff A."/>
            <person name="Ohm R."/>
            <person name="Martin F."/>
            <person name="Silar P."/>
            <person name="Natvig D."/>
            <person name="Lalanne C."/>
            <person name="Gautier V."/>
            <person name="Ament-Velasquez S.L."/>
            <person name="Kruys A."/>
            <person name="Hutchinson M.I."/>
            <person name="Powell A.J."/>
            <person name="Barry K."/>
            <person name="Miller A.N."/>
            <person name="Grigoriev I.V."/>
            <person name="Debuchy R."/>
            <person name="Gladieux P."/>
            <person name="Thoren M.H."/>
            <person name="Johannesson H."/>
        </authorList>
    </citation>
    <scope>NUCLEOTIDE SEQUENCE</scope>
    <source>
        <strain evidence="1">CBS 606.72</strain>
    </source>
</reference>
<evidence type="ECO:0000313" key="2">
    <source>
        <dbReference type="Proteomes" id="UP001175000"/>
    </source>
</evidence>
<evidence type="ECO:0000313" key="1">
    <source>
        <dbReference type="EMBL" id="KAK0627909.1"/>
    </source>
</evidence>
<dbReference type="AlphaFoldDB" id="A0AA39X5Y4"/>
<dbReference type="EMBL" id="JAULSU010000002">
    <property type="protein sequence ID" value="KAK0627909.1"/>
    <property type="molecule type" value="Genomic_DNA"/>
</dbReference>
<organism evidence="1 2">
    <name type="scientific">Immersiella caudata</name>
    <dbReference type="NCBI Taxonomy" id="314043"/>
    <lineage>
        <taxon>Eukaryota</taxon>
        <taxon>Fungi</taxon>
        <taxon>Dikarya</taxon>
        <taxon>Ascomycota</taxon>
        <taxon>Pezizomycotina</taxon>
        <taxon>Sordariomycetes</taxon>
        <taxon>Sordariomycetidae</taxon>
        <taxon>Sordariales</taxon>
        <taxon>Lasiosphaeriaceae</taxon>
        <taxon>Immersiella</taxon>
    </lineage>
</organism>
<sequence>MSPSSTSLLGLPLEVRDMIILSVIQSPQSIPPTSSDLLDQRREPDTRYHRILYPAKPPNNPALSLLLANRQLHTETREALRRVFPATDPKPLNYNADIVYLKDNGTFWLTWLSVPTRTSHIDTLHAQFRIFSFPPLVDYDLAVGVPKTFDLHWVSNSLIVLLENTLGSAERGPCGKPISMNRLVLDFVRAEGSAGELLPVAPWARPRRRARDREEVPTECFPLRDDLRAECADDPGMEAAARLMCYFLRYLDWIVGDATFIGTWFYGKILFENVGVVEVWLNGKMYETLDLGYMLANMRYWGDAPGSYRYGTWHDKFIPWRRETQGRRRELGMPV</sequence>
<dbReference type="Proteomes" id="UP001175000">
    <property type="component" value="Unassembled WGS sequence"/>
</dbReference>
<accession>A0AA39X5Y4</accession>
<name>A0AA39X5Y4_9PEZI</name>
<comment type="caution">
    <text evidence="1">The sequence shown here is derived from an EMBL/GenBank/DDBJ whole genome shotgun (WGS) entry which is preliminary data.</text>
</comment>
<protein>
    <submittedName>
        <fullName evidence="1">Uncharacterized protein</fullName>
    </submittedName>
</protein>
<gene>
    <name evidence="1" type="ORF">B0T14DRAFT_513533</name>
</gene>
<keyword evidence="2" id="KW-1185">Reference proteome</keyword>